<proteinExistence type="predicted"/>
<keyword evidence="3" id="KW-1185">Reference proteome</keyword>
<comment type="caution">
    <text evidence="2">The sequence shown here is derived from an EMBL/GenBank/DDBJ whole genome shotgun (WGS) entry which is preliminary data.</text>
</comment>
<organism evidence="2 3">
    <name type="scientific">Pseudomonas peli</name>
    <dbReference type="NCBI Taxonomy" id="592361"/>
    <lineage>
        <taxon>Bacteria</taxon>
        <taxon>Pseudomonadati</taxon>
        <taxon>Pseudomonadota</taxon>
        <taxon>Gammaproteobacteria</taxon>
        <taxon>Pseudomonadales</taxon>
        <taxon>Pseudomonadaceae</taxon>
        <taxon>Pseudomonas</taxon>
    </lineage>
</organism>
<gene>
    <name evidence="2" type="ORF">SAMN05216370_3673</name>
</gene>
<keyword evidence="1" id="KW-0472">Membrane</keyword>
<dbReference type="RefSeq" id="WP_090255232.1">
    <property type="nucleotide sequence ID" value="NZ_FMTL01000004.1"/>
</dbReference>
<protein>
    <recommendedName>
        <fullName evidence="4">Lipoprotein</fullName>
    </recommendedName>
</protein>
<evidence type="ECO:0000256" key="1">
    <source>
        <dbReference type="SAM" id="Phobius"/>
    </source>
</evidence>
<dbReference type="AlphaFoldDB" id="A0AB37ZC27"/>
<evidence type="ECO:0000313" key="3">
    <source>
        <dbReference type="Proteomes" id="UP000242418"/>
    </source>
</evidence>
<keyword evidence="1" id="KW-1133">Transmembrane helix</keyword>
<dbReference type="Proteomes" id="UP000242418">
    <property type="component" value="Unassembled WGS sequence"/>
</dbReference>
<evidence type="ECO:0008006" key="4">
    <source>
        <dbReference type="Google" id="ProtNLM"/>
    </source>
</evidence>
<sequence length="95" mass="10694">MSLQALWLLIEGQPGQWLNGLALFFALAGAWLLLATRLREQRAQARVLAGNELNELAEQAYACDEPTWRLNQFFVRFGSVCLGCALLLSWLSTRL</sequence>
<name>A0AB37ZC27_9PSED</name>
<dbReference type="EMBL" id="FMTL01000004">
    <property type="protein sequence ID" value="SCW81493.1"/>
    <property type="molecule type" value="Genomic_DNA"/>
</dbReference>
<evidence type="ECO:0000313" key="2">
    <source>
        <dbReference type="EMBL" id="SCW81493.1"/>
    </source>
</evidence>
<feature type="transmembrane region" description="Helical" evidence="1">
    <location>
        <begin position="17"/>
        <end position="36"/>
    </location>
</feature>
<feature type="transmembrane region" description="Helical" evidence="1">
    <location>
        <begin position="73"/>
        <end position="92"/>
    </location>
</feature>
<keyword evidence="1" id="KW-0812">Transmembrane</keyword>
<accession>A0AB37ZC27</accession>
<reference evidence="2 3" key="1">
    <citation type="submission" date="2016-10" db="EMBL/GenBank/DDBJ databases">
        <authorList>
            <person name="Varghese N."/>
            <person name="Submissions S."/>
        </authorList>
    </citation>
    <scope>NUCLEOTIDE SEQUENCE [LARGE SCALE GENOMIC DNA]</scope>
    <source>
        <strain evidence="2 3">DSM 17833</strain>
    </source>
</reference>